<dbReference type="GeneID" id="97204663"/>
<evidence type="ECO:0000313" key="3">
    <source>
        <dbReference type="EMBL" id="NSJ47448.1"/>
    </source>
</evidence>
<name>A0AAW5C3N7_9FIRM</name>
<dbReference type="InterPro" id="IPR001279">
    <property type="entry name" value="Metallo-B-lactamas"/>
</dbReference>
<proteinExistence type="predicted"/>
<dbReference type="Proteomes" id="UP000669239">
    <property type="component" value="Unassembled WGS sequence"/>
</dbReference>
<dbReference type="PANTHER" id="PTHR30619">
    <property type="entry name" value="DNA INTERNALIZATION/COMPETENCE PROTEIN COMEC/REC2"/>
    <property type="match status" value="1"/>
</dbReference>
<reference evidence="3 4" key="1">
    <citation type="journal article" date="2020" name="Cell Host Microbe">
        <title>Functional and Genomic Variation between Human-Derived Isolates of Lachnospiraceae Reveals Inter- and Intra-Species Diversity.</title>
        <authorList>
            <person name="Sorbara M.T."/>
            <person name="Littmann E.R."/>
            <person name="Fontana E."/>
            <person name="Moody T.U."/>
            <person name="Kohout C.E."/>
            <person name="Gjonbalaj M."/>
            <person name="Eaton V."/>
            <person name="Seok R."/>
            <person name="Leiner I.M."/>
            <person name="Pamer E.G."/>
        </authorList>
    </citation>
    <scope>NUCLEOTIDE SEQUENCE [LARGE SCALE GENOMIC DNA]</scope>
    <source>
        <strain evidence="3 4">MSK.1.17</strain>
    </source>
</reference>
<dbReference type="PANTHER" id="PTHR30619:SF1">
    <property type="entry name" value="RECOMBINATION PROTEIN 2"/>
    <property type="match status" value="1"/>
</dbReference>
<dbReference type="AlphaFoldDB" id="A0AAW5C3N7"/>
<comment type="caution">
    <text evidence="2">The sequence shown here is derived from an EMBL/GenBank/DDBJ whole genome shotgun (WGS) entry which is preliminary data.</text>
</comment>
<organism evidence="2 5">
    <name type="scientific">Enterocloster aldenensis</name>
    <dbReference type="NCBI Taxonomy" id="358742"/>
    <lineage>
        <taxon>Bacteria</taxon>
        <taxon>Bacillati</taxon>
        <taxon>Bacillota</taxon>
        <taxon>Clostridia</taxon>
        <taxon>Lachnospirales</taxon>
        <taxon>Lachnospiraceae</taxon>
        <taxon>Enterocloster</taxon>
    </lineage>
</organism>
<evidence type="ECO:0000259" key="1">
    <source>
        <dbReference type="Pfam" id="PF00753"/>
    </source>
</evidence>
<evidence type="ECO:0000313" key="4">
    <source>
        <dbReference type="Proteomes" id="UP000669239"/>
    </source>
</evidence>
<accession>A0AAW5C3N7</accession>
<sequence length="310" mass="34522">MSRLLSLPFGQADCFLLELQKGGSSPGYVLIDGGRKETQYPPLMDYLQKLGIPSIDLLILTHLHGDHLGWLDQVVLSVPVTEAVLPYGPLGLDSDYLEREGMEREFCQTVMDYRRLIKHLKRQDTVVHTAFQGLLGEEGRKEAPFVFSFGSYTLRELFPADLCHGTTAFEEFCLCAGQCRPGTVRDAWSRAARYLNGDSSVWLLNHGTEAAALFCGDIFESSLQAAMERAGFTGSVPLIKLSHHGRNDKGHVYFTPDFINSLSPETIIITNTDDNCRLYGTRWNDFWKGCSVLATGSLHAIWEGVLCVPI</sequence>
<dbReference type="Pfam" id="PF00753">
    <property type="entry name" value="Lactamase_B"/>
    <property type="match status" value="1"/>
</dbReference>
<keyword evidence="4" id="KW-1185">Reference proteome</keyword>
<dbReference type="SUPFAM" id="SSF56281">
    <property type="entry name" value="Metallo-hydrolase/oxidoreductase"/>
    <property type="match status" value="1"/>
</dbReference>
<dbReference type="InterPro" id="IPR052159">
    <property type="entry name" value="Competence_DNA_uptake"/>
</dbReference>
<feature type="domain" description="Metallo-beta-lactamase" evidence="1">
    <location>
        <begin position="9"/>
        <end position="83"/>
    </location>
</feature>
<dbReference type="Proteomes" id="UP001299608">
    <property type="component" value="Unassembled WGS sequence"/>
</dbReference>
<evidence type="ECO:0000313" key="5">
    <source>
        <dbReference type="Proteomes" id="UP001299608"/>
    </source>
</evidence>
<protein>
    <submittedName>
        <fullName evidence="2">MBL fold metallo-hydrolase</fullName>
    </submittedName>
</protein>
<evidence type="ECO:0000313" key="2">
    <source>
        <dbReference type="EMBL" id="MCG4747495.1"/>
    </source>
</evidence>
<reference evidence="3" key="2">
    <citation type="submission" date="2020-02" db="EMBL/GenBank/DDBJ databases">
        <authorList>
            <person name="Littmann E."/>
            <person name="Sorbara M."/>
        </authorList>
    </citation>
    <scope>NUCLEOTIDE SEQUENCE</scope>
    <source>
        <strain evidence="3">MSK.1.17</strain>
    </source>
</reference>
<dbReference type="InterPro" id="IPR036866">
    <property type="entry name" value="RibonucZ/Hydroxyglut_hydro"/>
</dbReference>
<dbReference type="Gene3D" id="3.60.15.10">
    <property type="entry name" value="Ribonuclease Z/Hydroxyacylglutathione hydrolase-like"/>
    <property type="match status" value="1"/>
</dbReference>
<gene>
    <name evidence="3" type="ORF">G5B36_01845</name>
    <name evidence="2" type="ORF">L0N08_18875</name>
</gene>
<dbReference type="EMBL" id="JAKNGE010000025">
    <property type="protein sequence ID" value="MCG4747495.1"/>
    <property type="molecule type" value="Genomic_DNA"/>
</dbReference>
<dbReference type="RefSeq" id="WP_173905931.1">
    <property type="nucleotide sequence ID" value="NZ_BAABZL010000001.1"/>
</dbReference>
<dbReference type="EMBL" id="JAAITT010000002">
    <property type="protein sequence ID" value="NSJ47448.1"/>
    <property type="molecule type" value="Genomic_DNA"/>
</dbReference>
<reference evidence="2" key="3">
    <citation type="submission" date="2022-01" db="EMBL/GenBank/DDBJ databases">
        <title>Collection of gut derived symbiotic bacterial strains cultured from healthy donors.</title>
        <authorList>
            <person name="Lin H."/>
            <person name="Kohout C."/>
            <person name="Waligurski E."/>
            <person name="Pamer E.G."/>
        </authorList>
    </citation>
    <scope>NUCLEOTIDE SEQUENCE</scope>
    <source>
        <strain evidence="2">DFI.6.55</strain>
    </source>
</reference>